<name>A0ABC9Z4U4_9NOCA</name>
<dbReference type="AlphaFoldDB" id="A0ABC9Z4U4"/>
<reference evidence="2 3" key="2">
    <citation type="journal article" date="2016" name="Genome Announc.">
        <title>Draft Genome Sequence of Erythromycin- and Oxytetracycline-Sensitive Nocardia seriolae Strain U-1 (NBRC 110359).</title>
        <authorList>
            <person name="Imajoh M."/>
            <person name="Sukeda M."/>
            <person name="Shimizu M."/>
            <person name="Yamane J."/>
            <person name="Ohnishi K."/>
            <person name="Oshima S."/>
        </authorList>
    </citation>
    <scope>NUCLEOTIDE SEQUENCE [LARGE SCALE GENOMIC DNA]</scope>
    <source>
        <strain evidence="2 3">U-1</strain>
    </source>
</reference>
<gene>
    <name evidence="2" type="ORF">NSK11_contig00182-0004</name>
</gene>
<dbReference type="InterPro" id="IPR054344">
    <property type="entry name" value="TY-Chap_N"/>
</dbReference>
<evidence type="ECO:0000313" key="3">
    <source>
        <dbReference type="Proteomes" id="UP000037179"/>
    </source>
</evidence>
<reference evidence="3" key="1">
    <citation type="submission" date="2015-07" db="EMBL/GenBank/DDBJ databases">
        <title>Nocardia seriolae U-1 whole genome shotgun sequence.</title>
        <authorList>
            <person name="Imajoh M."/>
            <person name="Fukumoto Y."/>
            <person name="Sukeda M."/>
            <person name="Yamane J."/>
            <person name="Yamasaki K."/>
            <person name="Shimizu M."/>
            <person name="Ohnishi K."/>
            <person name="Oshima S."/>
        </authorList>
    </citation>
    <scope>NUCLEOTIDE SEQUENCE [LARGE SCALE GENOMIC DNA]</scope>
    <source>
        <strain evidence="3">U-1</strain>
    </source>
</reference>
<comment type="caution">
    <text evidence="2">The sequence shown here is derived from an EMBL/GenBank/DDBJ whole genome shotgun (WGS) entry which is preliminary data.</text>
</comment>
<evidence type="ECO:0000259" key="1">
    <source>
        <dbReference type="Pfam" id="PF22552"/>
    </source>
</evidence>
<sequence>MTAEGWARLLEDMPMFLYPDYDEQFQRVWPQTGESIELRDVVSNDRILFFANRDIVEIWVMIPDDPQASQRLLSVMQGQRTLARTLVPHPDSGELVPREEALWLPVPRLEKFRWTSWLHTADDYKPQVAAAVVEVLRDGLGSDPGRLRYRAWNYQGPARGLLGISYLSTVEPDRPTQRGVPQRCSEWADFIDRLDWAVTTLPVGEMLVLSAPAKGRESCHVQFYQLPDSPARAHECIIWDQARLEIDELDARMTGLGWSWDPELLGGEDDPVWSRPPVHATCYPTVRDAAELTAATFREIAGVSTPSELVFDSMSEPAVTYLVDELGLNRKHT</sequence>
<organism evidence="2 3">
    <name type="scientific">Nocardia seriolae</name>
    <dbReference type="NCBI Taxonomy" id="37332"/>
    <lineage>
        <taxon>Bacteria</taxon>
        <taxon>Bacillati</taxon>
        <taxon>Actinomycetota</taxon>
        <taxon>Actinomycetes</taxon>
        <taxon>Mycobacteriales</taxon>
        <taxon>Nocardiaceae</taxon>
        <taxon>Nocardia</taxon>
    </lineage>
</organism>
<dbReference type="GeneID" id="93372684"/>
<protein>
    <recommendedName>
        <fullName evidence="1">TY-Chap N-terminal domain-containing protein</fullName>
    </recommendedName>
</protein>
<dbReference type="EMBL" id="BBYQ01000182">
    <property type="protein sequence ID" value="GAP32807.1"/>
    <property type="molecule type" value="Genomic_DNA"/>
</dbReference>
<evidence type="ECO:0000313" key="2">
    <source>
        <dbReference type="EMBL" id="GAP32807.1"/>
    </source>
</evidence>
<dbReference type="RefSeq" id="WP_036550845.1">
    <property type="nucleotide sequence ID" value="NZ_AP028459.1"/>
</dbReference>
<accession>A0ABC9Z4U4</accession>
<keyword evidence="3" id="KW-1185">Reference proteome</keyword>
<feature type="domain" description="TY-Chap N-terminal" evidence="1">
    <location>
        <begin position="186"/>
        <end position="309"/>
    </location>
</feature>
<proteinExistence type="predicted"/>
<dbReference type="Proteomes" id="UP000037179">
    <property type="component" value="Unassembled WGS sequence"/>
</dbReference>
<dbReference type="Pfam" id="PF22552">
    <property type="entry name" value="TY-Chap3"/>
    <property type="match status" value="1"/>
</dbReference>